<dbReference type="Pfam" id="PF02137">
    <property type="entry name" value="A_deamin"/>
    <property type="match status" value="1"/>
</dbReference>
<dbReference type="Proteomes" id="UP001233999">
    <property type="component" value="Unassembled WGS sequence"/>
</dbReference>
<dbReference type="GO" id="GO:0006382">
    <property type="term" value="P:adenosine to inosine editing"/>
    <property type="evidence" value="ECO:0007669"/>
    <property type="project" value="TreeGrafter"/>
</dbReference>
<dbReference type="EMBL" id="JASPKZ010007617">
    <property type="protein sequence ID" value="KAJ9583330.1"/>
    <property type="molecule type" value="Genomic_DNA"/>
</dbReference>
<name>A0AAD8EAH0_DIPPU</name>
<dbReference type="GO" id="GO:0005730">
    <property type="term" value="C:nucleolus"/>
    <property type="evidence" value="ECO:0007669"/>
    <property type="project" value="TreeGrafter"/>
</dbReference>
<reference evidence="2" key="1">
    <citation type="journal article" date="2023" name="IScience">
        <title>Live-bearing cockroach genome reveals convergent evolutionary mechanisms linked to viviparity in insects and beyond.</title>
        <authorList>
            <person name="Fouks B."/>
            <person name="Harrison M.C."/>
            <person name="Mikhailova A.A."/>
            <person name="Marchal E."/>
            <person name="English S."/>
            <person name="Carruthers M."/>
            <person name="Jennings E.C."/>
            <person name="Chiamaka E.L."/>
            <person name="Frigard R.A."/>
            <person name="Pippel M."/>
            <person name="Attardo G.M."/>
            <person name="Benoit J.B."/>
            <person name="Bornberg-Bauer E."/>
            <person name="Tobe S.S."/>
        </authorList>
    </citation>
    <scope>NUCLEOTIDE SEQUENCE</scope>
    <source>
        <strain evidence="2">Stay&amp;Tobe</strain>
    </source>
</reference>
<dbReference type="GO" id="GO:0006396">
    <property type="term" value="P:RNA processing"/>
    <property type="evidence" value="ECO:0007669"/>
    <property type="project" value="InterPro"/>
</dbReference>
<reference evidence="2" key="2">
    <citation type="submission" date="2023-05" db="EMBL/GenBank/DDBJ databases">
        <authorList>
            <person name="Fouks B."/>
        </authorList>
    </citation>
    <scope>NUCLEOTIDE SEQUENCE</scope>
    <source>
        <strain evidence="2">Stay&amp;Tobe</strain>
        <tissue evidence="2">Testes</tissue>
    </source>
</reference>
<evidence type="ECO:0000259" key="1">
    <source>
        <dbReference type="PROSITE" id="PS50141"/>
    </source>
</evidence>
<proteinExistence type="predicted"/>
<dbReference type="PROSITE" id="PS50141">
    <property type="entry name" value="A_DEAMIN_EDITASE"/>
    <property type="match status" value="1"/>
</dbReference>
<dbReference type="GO" id="GO:0003725">
    <property type="term" value="F:double-stranded RNA binding"/>
    <property type="evidence" value="ECO:0007669"/>
    <property type="project" value="TreeGrafter"/>
</dbReference>
<dbReference type="SMART" id="SM00552">
    <property type="entry name" value="ADEAMc"/>
    <property type="match status" value="1"/>
</dbReference>
<dbReference type="AlphaFoldDB" id="A0AAD8EAH0"/>
<gene>
    <name evidence="2" type="ORF">L9F63_022347</name>
</gene>
<dbReference type="GO" id="GO:0008251">
    <property type="term" value="F:tRNA-specific adenosine deaminase activity"/>
    <property type="evidence" value="ECO:0007669"/>
    <property type="project" value="TreeGrafter"/>
</dbReference>
<dbReference type="InterPro" id="IPR002466">
    <property type="entry name" value="A_deamin"/>
</dbReference>
<keyword evidence="3" id="KW-1185">Reference proteome</keyword>
<sequence length="395" mass="44418">MYNQISPSSSPFQPNRNLGSPVASPVSFEQLGLSQVLADHIARLVINKLTSLLQEEHTYSHRKTLAGIVMTTGPHMEDAKVISVATGNKCINGEHMSFVGTSLNDTHAEIIARRCLCDFIYSQLEMYLDPETAEQSIFVAQPNTKRYQLKENVKFHLYISKVPCGDARLAVTQDDFTGKQPIRKLRGRLRYKIYSGERTFPVKSSDKIQTWHGILKGRKLFTMSCSDKIAKWNVVGVQGALLSQFVEPIYLESIVVGSLFYPSHMYRAMCGRIETKIQDLPPPYRLNKPLMSLVTTPEICQHRKASDYSINWTIGEKGPEIINSLTGKGDGGMVSRLSKQSMFTRFLNLVSKINSIIGMKSSSGPQQYSITKEAAEDYKVHFYLVTANRMCCQKN</sequence>
<evidence type="ECO:0000313" key="2">
    <source>
        <dbReference type="EMBL" id="KAJ9583330.1"/>
    </source>
</evidence>
<accession>A0AAD8EAH0</accession>
<dbReference type="GO" id="GO:0003726">
    <property type="term" value="F:double-stranded RNA adenosine deaminase activity"/>
    <property type="evidence" value="ECO:0007669"/>
    <property type="project" value="TreeGrafter"/>
</dbReference>
<dbReference type="PANTHER" id="PTHR10910">
    <property type="entry name" value="EUKARYOTE SPECIFIC DSRNA BINDING PROTEIN"/>
    <property type="match status" value="1"/>
</dbReference>
<dbReference type="PANTHER" id="PTHR10910:SF62">
    <property type="entry name" value="AT07585P-RELATED"/>
    <property type="match status" value="1"/>
</dbReference>
<protein>
    <recommendedName>
        <fullName evidence="1">A to I editase domain-containing protein</fullName>
    </recommendedName>
</protein>
<dbReference type="GO" id="GO:0005737">
    <property type="term" value="C:cytoplasm"/>
    <property type="evidence" value="ECO:0007669"/>
    <property type="project" value="TreeGrafter"/>
</dbReference>
<organism evidence="2 3">
    <name type="scientific">Diploptera punctata</name>
    <name type="common">Pacific beetle cockroach</name>
    <dbReference type="NCBI Taxonomy" id="6984"/>
    <lineage>
        <taxon>Eukaryota</taxon>
        <taxon>Metazoa</taxon>
        <taxon>Ecdysozoa</taxon>
        <taxon>Arthropoda</taxon>
        <taxon>Hexapoda</taxon>
        <taxon>Insecta</taxon>
        <taxon>Pterygota</taxon>
        <taxon>Neoptera</taxon>
        <taxon>Polyneoptera</taxon>
        <taxon>Dictyoptera</taxon>
        <taxon>Blattodea</taxon>
        <taxon>Blaberoidea</taxon>
        <taxon>Blaberidae</taxon>
        <taxon>Diplopterinae</taxon>
        <taxon>Diploptera</taxon>
    </lineage>
</organism>
<evidence type="ECO:0000313" key="3">
    <source>
        <dbReference type="Proteomes" id="UP001233999"/>
    </source>
</evidence>
<comment type="caution">
    <text evidence="2">The sequence shown here is derived from an EMBL/GenBank/DDBJ whole genome shotgun (WGS) entry which is preliminary data.</text>
</comment>
<feature type="domain" description="A to I editase" evidence="1">
    <location>
        <begin position="83"/>
        <end position="379"/>
    </location>
</feature>